<dbReference type="GO" id="GO:0016787">
    <property type="term" value="F:hydrolase activity"/>
    <property type="evidence" value="ECO:0007669"/>
    <property type="project" value="UniProtKB-KW"/>
</dbReference>
<dbReference type="Pfam" id="PF07944">
    <property type="entry name" value="Beta-AFase-like_GH127_cat"/>
    <property type="match status" value="1"/>
</dbReference>
<protein>
    <submittedName>
        <fullName evidence="3">Glycoside hydrolase family 127 protein</fullName>
    </submittedName>
</protein>
<proteinExistence type="predicted"/>
<dbReference type="InterPro" id="IPR012878">
    <property type="entry name" value="Beta-AFase-like_GH127_cat"/>
</dbReference>
<gene>
    <name evidence="3" type="ORF">QFW77_12575</name>
</gene>
<dbReference type="RefSeq" id="WP_280575084.1">
    <property type="nucleotide sequence ID" value="NZ_JARXRM010000036.1"/>
</dbReference>
<name>A0ABT6JC93_9GAMM</name>
<evidence type="ECO:0000313" key="3">
    <source>
        <dbReference type="EMBL" id="MDH5823813.1"/>
    </source>
</evidence>
<dbReference type="Pfam" id="PF20736">
    <property type="entry name" value="Glyco_hydro127M"/>
    <property type="match status" value="1"/>
</dbReference>
<organism evidence="3 4">
    <name type="scientific">Luteimonas endophytica</name>
    <dbReference type="NCBI Taxonomy" id="3042023"/>
    <lineage>
        <taxon>Bacteria</taxon>
        <taxon>Pseudomonadati</taxon>
        <taxon>Pseudomonadota</taxon>
        <taxon>Gammaproteobacteria</taxon>
        <taxon>Lysobacterales</taxon>
        <taxon>Lysobacteraceae</taxon>
        <taxon>Luteimonas</taxon>
    </lineage>
</organism>
<evidence type="ECO:0000313" key="4">
    <source>
        <dbReference type="Proteomes" id="UP001156940"/>
    </source>
</evidence>
<keyword evidence="4" id="KW-1185">Reference proteome</keyword>
<evidence type="ECO:0000259" key="1">
    <source>
        <dbReference type="Pfam" id="PF07944"/>
    </source>
</evidence>
<sequence length="641" mass="69653">MSAWPGAVPPRAVAPAPGEVVLEGLLGAALEANLRGRLSRFIVDARSPAIAIFDPAHVACNHEGDWYGEHAGKWLYAAAKAAARSGDAALRANLERVADHLVGLQGADGYLGNYAPERRFPVPQPPKPESWDGAPALRTWDVWTHSYLVLGLLEVHRYFPAARYLEAAARIGDLCLHALTEGGIDVTGLGNHHGMSATVLLDAAVELHFATGERRHLDLALRVLEQAEANPRLALLTRTLAGADASQIGTGKAYQLLWNLVGLAKLHRATGEPRYLRAVQTLWRNVRDHHLSLGGGPWGGVAQRSREVFNPAGVFDPTGYVETCSTLSWIQLNRELYAITGQARFVEEVERSACNDLLGAQAADGEDWCYYVFANGRRVHTTYWRCCKSSGAMALEELPALAYGLFHADPPADPAAAGGAAAAGVSVNLYGPSSATLTLPQAGRVALRQDTGYPFDGRVLIRVSPQRAARFAVRVRIPGWARDARAEVNGAATAASPVPGEFLVLERTWRDGDEIVLEFPMRPRLHRRTHRNFQESRAPDGSPVRQQVLRFDWCAITRGPLVYATGLIDGFRVQEAVRLPDAPEETWLETLAPAEPGAAPAIRLSPHGRAPLLFSPWYAAGGRRDGAWRLTWLSLPPEDAS</sequence>
<dbReference type="PANTHER" id="PTHR43465:SF2">
    <property type="entry name" value="DUF1680 DOMAIN PROTEIN (AFU_ORTHOLOGUE AFUA_1G08910)"/>
    <property type="match status" value="1"/>
</dbReference>
<dbReference type="EMBL" id="JARXRM010000036">
    <property type="protein sequence ID" value="MDH5823813.1"/>
    <property type="molecule type" value="Genomic_DNA"/>
</dbReference>
<comment type="caution">
    <text evidence="3">The sequence shown here is derived from an EMBL/GenBank/DDBJ whole genome shotgun (WGS) entry which is preliminary data.</text>
</comment>
<reference evidence="3 4" key="1">
    <citation type="submission" date="2023-04" db="EMBL/GenBank/DDBJ databases">
        <title>Luteimonas endophyticus RD2P54.</title>
        <authorList>
            <person name="Sun J.-Q."/>
        </authorList>
    </citation>
    <scope>NUCLEOTIDE SEQUENCE [LARGE SCALE GENOMIC DNA]</scope>
    <source>
        <strain evidence="3 4">RD2P54</strain>
    </source>
</reference>
<dbReference type="SUPFAM" id="SSF48208">
    <property type="entry name" value="Six-hairpin glycosidases"/>
    <property type="match status" value="1"/>
</dbReference>
<dbReference type="InterPro" id="IPR008928">
    <property type="entry name" value="6-hairpin_glycosidase_sf"/>
</dbReference>
<evidence type="ECO:0000259" key="2">
    <source>
        <dbReference type="Pfam" id="PF20736"/>
    </source>
</evidence>
<dbReference type="Proteomes" id="UP001156940">
    <property type="component" value="Unassembled WGS sequence"/>
</dbReference>
<accession>A0ABT6JC93</accession>
<dbReference type="InterPro" id="IPR049046">
    <property type="entry name" value="Beta-AFase-like_GH127_middle"/>
</dbReference>
<keyword evidence="3" id="KW-0378">Hydrolase</keyword>
<dbReference type="InterPro" id="IPR049174">
    <property type="entry name" value="Beta-AFase-like"/>
</dbReference>
<feature type="domain" description="Non-reducing end beta-L-arabinofuranosidase-like GH127 catalytic" evidence="1">
    <location>
        <begin position="61"/>
        <end position="396"/>
    </location>
</feature>
<dbReference type="PANTHER" id="PTHR43465">
    <property type="entry name" value="DUF1680 DOMAIN PROTEIN (AFU_ORTHOLOGUE AFUA_1G08910)"/>
    <property type="match status" value="1"/>
</dbReference>
<feature type="domain" description="Non-reducing end beta-L-arabinofuranosidase-like GH127 middle" evidence="2">
    <location>
        <begin position="425"/>
        <end position="521"/>
    </location>
</feature>